<evidence type="ECO:0000259" key="8">
    <source>
        <dbReference type="Pfam" id="PF08417"/>
    </source>
</evidence>
<accession>A0ABD0V2N6</accession>
<dbReference type="Proteomes" id="UP001552299">
    <property type="component" value="Unassembled WGS sequence"/>
</dbReference>
<comment type="caution">
    <text evidence="9">The sequence shown here is derived from an EMBL/GenBank/DDBJ whole genome shotgun (WGS) entry which is preliminary data.</text>
</comment>
<keyword evidence="3" id="KW-0809">Transit peptide</keyword>
<evidence type="ECO:0000313" key="9">
    <source>
        <dbReference type="EMBL" id="KAL0916837.1"/>
    </source>
</evidence>
<keyword evidence="6" id="KW-0472">Membrane</keyword>
<dbReference type="InterPro" id="IPR013626">
    <property type="entry name" value="PaO"/>
</dbReference>
<comment type="subcellular location">
    <subcellularLocation>
        <location evidence="1">Membrane</location>
    </subcellularLocation>
</comment>
<organism evidence="9 10">
    <name type="scientific">Dendrobium thyrsiflorum</name>
    <name type="common">Pinecone-like raceme dendrobium</name>
    <name type="synonym">Orchid</name>
    <dbReference type="NCBI Taxonomy" id="117978"/>
    <lineage>
        <taxon>Eukaryota</taxon>
        <taxon>Viridiplantae</taxon>
        <taxon>Streptophyta</taxon>
        <taxon>Embryophyta</taxon>
        <taxon>Tracheophyta</taxon>
        <taxon>Spermatophyta</taxon>
        <taxon>Magnoliopsida</taxon>
        <taxon>Liliopsida</taxon>
        <taxon>Asparagales</taxon>
        <taxon>Orchidaceae</taxon>
        <taxon>Epidendroideae</taxon>
        <taxon>Malaxideae</taxon>
        <taxon>Dendrobiinae</taxon>
        <taxon>Dendrobium</taxon>
    </lineage>
</organism>
<feature type="compositionally biased region" description="Polar residues" evidence="7">
    <location>
        <begin position="319"/>
        <end position="347"/>
    </location>
</feature>
<feature type="region of interest" description="Disordered" evidence="7">
    <location>
        <begin position="47"/>
        <end position="70"/>
    </location>
</feature>
<keyword evidence="5" id="KW-0560">Oxidoreductase</keyword>
<evidence type="ECO:0000256" key="3">
    <source>
        <dbReference type="ARBA" id="ARBA00022946"/>
    </source>
</evidence>
<proteinExistence type="predicted"/>
<sequence>MRWSGHPTAPAHDAIVQHSRKTFSKALKSSKTLSMLMGRGIGRGSNHCGNQWRRGKGKGNTKKQWGGGWPAMGGEGRVGLQVSGNGREWRWLGCMEQQGISTGCLEEGGRLGWLCGREGKGLNVRLAIWKGWSARCAVWKEDEKFQSSTDREGGVPIVITIKESDINGFLAKQEFGYGKFVAPCLVHMFPDSGSNIGSASSSHSTAAQRKFHLIFYCIPVSSGKSRLIWSFPRNFSVWIDQIVPRWMFHVGQNLILDSDMYLLHVEDFVGFEMHIAQTLSAAALNLCLDLLRHHISTAAVLCSLSFSTRALKNTAPGLSGTQGRGVNQNARSSNLTWSSKSQALSIS</sequence>
<dbReference type="PANTHER" id="PTHR21266">
    <property type="entry name" value="IRON-SULFUR DOMAIN CONTAINING PROTEIN"/>
    <property type="match status" value="1"/>
</dbReference>
<protein>
    <recommendedName>
        <fullName evidence="8">Pheophorbide a oxygenase domain-containing protein</fullName>
    </recommendedName>
</protein>
<dbReference type="AlphaFoldDB" id="A0ABD0V2N6"/>
<evidence type="ECO:0000256" key="5">
    <source>
        <dbReference type="ARBA" id="ARBA00023002"/>
    </source>
</evidence>
<evidence type="ECO:0000313" key="10">
    <source>
        <dbReference type="Proteomes" id="UP001552299"/>
    </source>
</evidence>
<reference evidence="9 10" key="1">
    <citation type="journal article" date="2024" name="Plant Biotechnol. J.">
        <title>Dendrobium thyrsiflorum genome and its molecular insights into genes involved in important horticultural traits.</title>
        <authorList>
            <person name="Chen B."/>
            <person name="Wang J.Y."/>
            <person name="Zheng P.J."/>
            <person name="Li K.L."/>
            <person name="Liang Y.M."/>
            <person name="Chen X.F."/>
            <person name="Zhang C."/>
            <person name="Zhao X."/>
            <person name="He X."/>
            <person name="Zhang G.Q."/>
            <person name="Liu Z.J."/>
            <person name="Xu Q."/>
        </authorList>
    </citation>
    <scope>NUCLEOTIDE SEQUENCE [LARGE SCALE GENOMIC DNA]</scope>
    <source>
        <strain evidence="9">GZMU011</strain>
    </source>
</reference>
<gene>
    <name evidence="9" type="ORF">M5K25_014380</name>
</gene>
<evidence type="ECO:0000256" key="7">
    <source>
        <dbReference type="SAM" id="MobiDB-lite"/>
    </source>
</evidence>
<dbReference type="GO" id="GO:0016491">
    <property type="term" value="F:oxidoreductase activity"/>
    <property type="evidence" value="ECO:0007669"/>
    <property type="project" value="UniProtKB-KW"/>
</dbReference>
<dbReference type="EMBL" id="JANQDX010000011">
    <property type="protein sequence ID" value="KAL0916837.1"/>
    <property type="molecule type" value="Genomic_DNA"/>
</dbReference>
<keyword evidence="10" id="KW-1185">Reference proteome</keyword>
<feature type="region of interest" description="Disordered" evidence="7">
    <location>
        <begin position="317"/>
        <end position="347"/>
    </location>
</feature>
<evidence type="ECO:0000256" key="2">
    <source>
        <dbReference type="ARBA" id="ARBA00022692"/>
    </source>
</evidence>
<dbReference type="PANTHER" id="PTHR21266:SF32">
    <property type="entry name" value="CHOLESTEROL 7-DESATURASE NVD"/>
    <property type="match status" value="1"/>
</dbReference>
<dbReference type="Pfam" id="PF08417">
    <property type="entry name" value="PaO"/>
    <property type="match status" value="1"/>
</dbReference>
<keyword evidence="2" id="KW-0812">Transmembrane</keyword>
<name>A0ABD0V2N6_DENTH</name>
<evidence type="ECO:0000256" key="4">
    <source>
        <dbReference type="ARBA" id="ARBA00022989"/>
    </source>
</evidence>
<evidence type="ECO:0000256" key="6">
    <source>
        <dbReference type="ARBA" id="ARBA00023136"/>
    </source>
</evidence>
<dbReference type="InterPro" id="IPR050584">
    <property type="entry name" value="Cholesterol_7-desaturase"/>
</dbReference>
<feature type="domain" description="Pheophorbide a oxygenase" evidence="8">
    <location>
        <begin position="180"/>
        <end position="266"/>
    </location>
</feature>
<keyword evidence="4" id="KW-1133">Transmembrane helix</keyword>
<evidence type="ECO:0000256" key="1">
    <source>
        <dbReference type="ARBA" id="ARBA00004370"/>
    </source>
</evidence>
<dbReference type="GO" id="GO:0016020">
    <property type="term" value="C:membrane"/>
    <property type="evidence" value="ECO:0007669"/>
    <property type="project" value="UniProtKB-SubCell"/>
</dbReference>